<feature type="transmembrane region" description="Helical" evidence="1">
    <location>
        <begin position="12"/>
        <end position="31"/>
    </location>
</feature>
<keyword evidence="1" id="KW-0812">Transmembrane</keyword>
<keyword evidence="3" id="KW-1185">Reference proteome</keyword>
<gene>
    <name evidence="2" type="ORF">E3T51_01195</name>
</gene>
<evidence type="ECO:0000313" key="3">
    <source>
        <dbReference type="Proteomes" id="UP000297626"/>
    </source>
</evidence>
<dbReference type="AlphaFoldDB" id="A0A4R9BX20"/>
<accession>A0A4R9BX20</accession>
<dbReference type="Proteomes" id="UP000297626">
    <property type="component" value="Unassembled WGS sequence"/>
</dbReference>
<evidence type="ECO:0000256" key="1">
    <source>
        <dbReference type="SAM" id="Phobius"/>
    </source>
</evidence>
<evidence type="ECO:0000313" key="2">
    <source>
        <dbReference type="EMBL" id="TFD91357.1"/>
    </source>
</evidence>
<keyword evidence="1" id="KW-0472">Membrane</keyword>
<sequence length="146" mass="15362">MTSNIRLKNCLGLVLPAVAIVVITWFIFWMAQGLPTMCNLVAPCPDSDVRVAPALLFGGMMLAPLAAVILMSVVRSPAGWLVSLSFVALVLLAVVGYVVISFSGGFSADAAWLIGLLVTCGTAALAYVGTVALRRKTRAATLPNRR</sequence>
<protein>
    <submittedName>
        <fullName evidence="2">Uncharacterized protein</fullName>
    </submittedName>
</protein>
<feature type="transmembrane region" description="Helical" evidence="1">
    <location>
        <begin position="80"/>
        <end position="100"/>
    </location>
</feature>
<comment type="caution">
    <text evidence="2">The sequence shown here is derived from an EMBL/GenBank/DDBJ whole genome shotgun (WGS) entry which is preliminary data.</text>
</comment>
<feature type="transmembrane region" description="Helical" evidence="1">
    <location>
        <begin position="51"/>
        <end position="73"/>
    </location>
</feature>
<proteinExistence type="predicted"/>
<keyword evidence="1" id="KW-1133">Transmembrane helix</keyword>
<reference evidence="2 3" key="1">
    <citation type="submission" date="2019-03" db="EMBL/GenBank/DDBJ databases">
        <title>Genomics of glacier-inhabiting Cryobacterium strains.</title>
        <authorList>
            <person name="Liu Q."/>
            <person name="Xin Y.-H."/>
        </authorList>
    </citation>
    <scope>NUCLEOTIDE SEQUENCE [LARGE SCALE GENOMIC DNA]</scope>
    <source>
        <strain evidence="2 3">Sr54</strain>
    </source>
</reference>
<dbReference type="EMBL" id="SOHN01000003">
    <property type="protein sequence ID" value="TFD91357.1"/>
    <property type="molecule type" value="Genomic_DNA"/>
</dbReference>
<name>A0A4R9BX20_9MICO</name>
<dbReference type="RefSeq" id="WP_134526428.1">
    <property type="nucleotide sequence ID" value="NZ_SOHN01000003.1"/>
</dbReference>
<organism evidence="2 3">
    <name type="scientific">Cryobacterium serini</name>
    <dbReference type="NCBI Taxonomy" id="1259201"/>
    <lineage>
        <taxon>Bacteria</taxon>
        <taxon>Bacillati</taxon>
        <taxon>Actinomycetota</taxon>
        <taxon>Actinomycetes</taxon>
        <taxon>Micrococcales</taxon>
        <taxon>Microbacteriaceae</taxon>
        <taxon>Cryobacterium</taxon>
    </lineage>
</organism>
<feature type="transmembrane region" description="Helical" evidence="1">
    <location>
        <begin position="112"/>
        <end position="133"/>
    </location>
</feature>